<dbReference type="SMART" id="SM00774">
    <property type="entry name" value="WRKY"/>
    <property type="match status" value="2"/>
</dbReference>
<evidence type="ECO:0000256" key="6">
    <source>
        <dbReference type="ARBA" id="ARBA00023242"/>
    </source>
</evidence>
<dbReference type="PANTHER" id="PTHR31221">
    <property type="entry name" value="WRKY TRANSCRIPTION FACTOR PROTEIN 1-RELATED"/>
    <property type="match status" value="1"/>
</dbReference>
<dbReference type="GO" id="GO:0006355">
    <property type="term" value="P:regulation of DNA-templated transcription"/>
    <property type="evidence" value="ECO:0000318"/>
    <property type="project" value="GO_Central"/>
</dbReference>
<dbReference type="EMBL" id="KI394680">
    <property type="protein sequence ID" value="ERN01868.1"/>
    <property type="molecule type" value="Genomic_DNA"/>
</dbReference>
<keyword evidence="3" id="KW-0805">Transcription regulation</keyword>
<feature type="compositionally biased region" description="Polar residues" evidence="7">
    <location>
        <begin position="98"/>
        <end position="111"/>
    </location>
</feature>
<name>W1P1S6_AMBTC</name>
<feature type="compositionally biased region" description="Basic and acidic residues" evidence="7">
    <location>
        <begin position="305"/>
        <end position="315"/>
    </location>
</feature>
<evidence type="ECO:0000256" key="1">
    <source>
        <dbReference type="ARBA" id="ARBA00004123"/>
    </source>
</evidence>
<gene>
    <name evidence="10" type="ORF">AMTR_s00089p00116340</name>
</gene>
<feature type="signal peptide" evidence="8">
    <location>
        <begin position="1"/>
        <end position="20"/>
    </location>
</feature>
<evidence type="ECO:0000256" key="5">
    <source>
        <dbReference type="ARBA" id="ARBA00023163"/>
    </source>
</evidence>
<feature type="region of interest" description="Disordered" evidence="7">
    <location>
        <begin position="86"/>
        <end position="111"/>
    </location>
</feature>
<evidence type="ECO:0000256" key="4">
    <source>
        <dbReference type="ARBA" id="ARBA00023125"/>
    </source>
</evidence>
<dbReference type="eggNOG" id="ENOG502QRFS">
    <property type="taxonomic scope" value="Eukaryota"/>
</dbReference>
<evidence type="ECO:0000256" key="7">
    <source>
        <dbReference type="SAM" id="MobiDB-lite"/>
    </source>
</evidence>
<feature type="compositionally biased region" description="Polar residues" evidence="7">
    <location>
        <begin position="316"/>
        <end position="354"/>
    </location>
</feature>
<keyword evidence="6" id="KW-0539">Nucleus</keyword>
<keyword evidence="4" id="KW-0238">DNA-binding</keyword>
<evidence type="ECO:0000256" key="3">
    <source>
        <dbReference type="ARBA" id="ARBA00023015"/>
    </source>
</evidence>
<feature type="domain" description="WRKY" evidence="9">
    <location>
        <begin position="409"/>
        <end position="474"/>
    </location>
</feature>
<dbReference type="GO" id="GO:0000976">
    <property type="term" value="F:transcription cis-regulatory region binding"/>
    <property type="evidence" value="ECO:0000318"/>
    <property type="project" value="GO_Central"/>
</dbReference>
<dbReference type="PROSITE" id="PS50811">
    <property type="entry name" value="WRKY"/>
    <property type="match status" value="2"/>
</dbReference>
<feature type="region of interest" description="Disordered" evidence="7">
    <location>
        <begin position="672"/>
        <end position="695"/>
    </location>
</feature>
<protein>
    <recommendedName>
        <fullName evidence="9">WRKY domain-containing protein</fullName>
    </recommendedName>
</protein>
<accession>W1P1S6</accession>
<feature type="chain" id="PRO_5004807013" description="WRKY domain-containing protein" evidence="8">
    <location>
        <begin position="21"/>
        <end position="695"/>
    </location>
</feature>
<dbReference type="Gene3D" id="2.20.25.80">
    <property type="entry name" value="WRKY domain"/>
    <property type="match status" value="2"/>
</dbReference>
<feature type="compositionally biased region" description="Polar residues" evidence="7">
    <location>
        <begin position="675"/>
        <end position="695"/>
    </location>
</feature>
<feature type="domain" description="WRKY" evidence="9">
    <location>
        <begin position="199"/>
        <end position="257"/>
    </location>
</feature>
<dbReference type="GO" id="GO:0003700">
    <property type="term" value="F:DNA-binding transcription factor activity"/>
    <property type="evidence" value="ECO:0000318"/>
    <property type="project" value="GO_Central"/>
</dbReference>
<keyword evidence="2" id="KW-0677">Repeat</keyword>
<feature type="region of interest" description="Disordered" evidence="7">
    <location>
        <begin position="305"/>
        <end position="387"/>
    </location>
</feature>
<dbReference type="InterPro" id="IPR036576">
    <property type="entry name" value="WRKY_dom_sf"/>
</dbReference>
<dbReference type="FunFam" id="2.20.25.80:FF:000001">
    <property type="entry name" value="WRKY transcription factor 33"/>
    <property type="match status" value="1"/>
</dbReference>
<keyword evidence="8" id="KW-0732">Signal</keyword>
<comment type="subcellular location">
    <subcellularLocation>
        <location evidence="1">Nucleus</location>
    </subcellularLocation>
</comment>
<keyword evidence="5" id="KW-0804">Transcription</keyword>
<dbReference type="Gramene" id="ERN01868">
    <property type="protein sequence ID" value="ERN01868"/>
    <property type="gene ID" value="AMTR_s00089p00116340"/>
</dbReference>
<dbReference type="Proteomes" id="UP000017836">
    <property type="component" value="Unassembled WGS sequence"/>
</dbReference>
<organism evidence="10 11">
    <name type="scientific">Amborella trichopoda</name>
    <dbReference type="NCBI Taxonomy" id="13333"/>
    <lineage>
        <taxon>Eukaryota</taxon>
        <taxon>Viridiplantae</taxon>
        <taxon>Streptophyta</taxon>
        <taxon>Embryophyta</taxon>
        <taxon>Tracheophyta</taxon>
        <taxon>Spermatophyta</taxon>
        <taxon>Magnoliopsida</taxon>
        <taxon>Amborellales</taxon>
        <taxon>Amborellaceae</taxon>
        <taxon>Amborella</taxon>
    </lineage>
</organism>
<dbReference type="InterPro" id="IPR003657">
    <property type="entry name" value="WRKY_dom"/>
</dbReference>
<reference evidence="11" key="1">
    <citation type="journal article" date="2013" name="Science">
        <title>The Amborella genome and the evolution of flowering plants.</title>
        <authorList>
            <consortium name="Amborella Genome Project"/>
        </authorList>
    </citation>
    <scope>NUCLEOTIDE SEQUENCE [LARGE SCALE GENOMIC DNA]</scope>
</reference>
<sequence length="695" mass="75779">MAMHLDHIFLMKLILLSLYAQPSPTTGTFPFPPLSQNSSESVAAASDANRDEDIDDFDPSSFVFKPHVDSVSVSFLQDAINQASVDSNQAQPVAGSETHCQSQSHGQPQAENEYQAAFVKSTLLSNSTSDPVPHPEAPNIRVEETNCISLQGGPPPGVPVEQVPEHHHQQIVEDFGGQQIFEGDSKAAFPATMAGRPSEDGYNWRKYGQKQVKGSEYPRSYYKCTHPNCQVKKKVERSHDGQITEIIYKGSHNHPKPQPNRRSAVGLGFPGSEFSDRPEQAQGSLVKVEGGSVWRSFLGSVKDKGGTEWRGDGLERTSSASVVTDISDPSSTAQAKQFCNLDSTDTPELSSTLPSDDEDRATQGSVSHGDDADEEDSESKRRKKDSLLIETNLGSRAVREPRVVVQTTSEVDILDDGYRWRKYGQKVVKGNPNPRSYYKCTNAGCSVRKHVERASHDVKSVITTYEGKHNHDVPAARNSGAHASSSAPSNTGTATSSSPPQVQPLAPPIVPKPEPQPQDLVPRFGRAPELSSNFMESHTLPSLNGDIKLGVSTSYDMKLPPLQTMPLSTFGMGMAHGNVHHFGPTLPNIGPTPNFVGPFPINMRRPQSVGHGFNGAKPMHVPMPMPMPMPMTMGSVQSYGMQPKETESRFLRPKEEPRGEPMFEGRLPVGHGANGSPSVYHNHQNHNQTVGRFPL</sequence>
<dbReference type="PANTHER" id="PTHR31221:SF126">
    <property type="entry name" value="WRKY DOMAIN-CONTAINING PROTEIN"/>
    <property type="match status" value="1"/>
</dbReference>
<evidence type="ECO:0000256" key="8">
    <source>
        <dbReference type="SAM" id="SignalP"/>
    </source>
</evidence>
<keyword evidence="11" id="KW-1185">Reference proteome</keyword>
<evidence type="ECO:0000313" key="11">
    <source>
        <dbReference type="Proteomes" id="UP000017836"/>
    </source>
</evidence>
<evidence type="ECO:0000313" key="10">
    <source>
        <dbReference type="EMBL" id="ERN01868.1"/>
    </source>
</evidence>
<feature type="compositionally biased region" description="Pro residues" evidence="7">
    <location>
        <begin position="501"/>
        <end position="516"/>
    </location>
</feature>
<feature type="region of interest" description="Disordered" evidence="7">
    <location>
        <begin position="466"/>
        <end position="524"/>
    </location>
</feature>
<feature type="region of interest" description="Disordered" evidence="7">
    <location>
        <begin position="29"/>
        <end position="58"/>
    </location>
</feature>
<dbReference type="OMA" id="EETNCIS"/>
<feature type="region of interest" description="Disordered" evidence="7">
    <location>
        <begin position="249"/>
        <end position="283"/>
    </location>
</feature>
<dbReference type="FunFam" id="2.20.25.80:FF:000006">
    <property type="entry name" value="WRKY transcription factor"/>
    <property type="match status" value="1"/>
</dbReference>
<dbReference type="GO" id="GO:0005634">
    <property type="term" value="C:nucleus"/>
    <property type="evidence" value="ECO:0000318"/>
    <property type="project" value="GO_Central"/>
</dbReference>
<dbReference type="HOGENOM" id="CLU_012086_3_1_1"/>
<dbReference type="AlphaFoldDB" id="W1P1S6"/>
<dbReference type="SUPFAM" id="SSF118290">
    <property type="entry name" value="WRKY DNA-binding domain"/>
    <property type="match status" value="2"/>
</dbReference>
<evidence type="ECO:0000256" key="2">
    <source>
        <dbReference type="ARBA" id="ARBA00022737"/>
    </source>
</evidence>
<evidence type="ECO:0000259" key="9">
    <source>
        <dbReference type="PROSITE" id="PS50811"/>
    </source>
</evidence>
<feature type="compositionally biased region" description="Polar residues" evidence="7">
    <location>
        <begin position="481"/>
        <end position="500"/>
    </location>
</feature>
<dbReference type="InterPro" id="IPR044810">
    <property type="entry name" value="WRKY_plant"/>
</dbReference>
<dbReference type="Pfam" id="PF03106">
    <property type="entry name" value="WRKY"/>
    <property type="match status" value="2"/>
</dbReference>
<proteinExistence type="predicted"/>